<dbReference type="Proteomes" id="UP000316659">
    <property type="component" value="Unassembled WGS sequence"/>
</dbReference>
<reference evidence="3 4" key="1">
    <citation type="submission" date="2019-06" db="EMBL/GenBank/DDBJ databases">
        <title>Whole genome shotgun sequence of Cellulosimicrobium cellulans NBRC 15516.</title>
        <authorList>
            <person name="Hosoyama A."/>
            <person name="Uohara A."/>
            <person name="Ohji S."/>
            <person name="Ichikawa N."/>
        </authorList>
    </citation>
    <scope>NUCLEOTIDE SEQUENCE [LARGE SCALE GENOMIC DNA]</scope>
    <source>
        <strain evidence="3 4">NBRC 15516</strain>
    </source>
</reference>
<gene>
    <name evidence="3" type="ORF">CCE02nite_33120</name>
</gene>
<protein>
    <recommendedName>
        <fullName evidence="2">Antitoxin VbhA domain-containing protein</fullName>
    </recommendedName>
</protein>
<dbReference type="InterPro" id="IPR033788">
    <property type="entry name" value="VbhA-like"/>
</dbReference>
<evidence type="ECO:0000256" key="1">
    <source>
        <dbReference type="SAM" id="MobiDB-lite"/>
    </source>
</evidence>
<evidence type="ECO:0000259" key="2">
    <source>
        <dbReference type="Pfam" id="PF18495"/>
    </source>
</evidence>
<feature type="region of interest" description="Disordered" evidence="1">
    <location>
        <begin position="1"/>
        <end position="30"/>
    </location>
</feature>
<dbReference type="InterPro" id="IPR043038">
    <property type="entry name" value="VbhA_sf"/>
</dbReference>
<dbReference type="CDD" id="cd11586">
    <property type="entry name" value="VbhA_like"/>
    <property type="match status" value="1"/>
</dbReference>
<dbReference type="AlphaFoldDB" id="A0A4Y4E2T0"/>
<name>A0A4Y4E2T0_CELCE</name>
<dbReference type="RefSeq" id="WP_141390739.1">
    <property type="nucleotide sequence ID" value="NZ_BJNZ01000027.1"/>
</dbReference>
<feature type="domain" description="Antitoxin VbhA" evidence="2">
    <location>
        <begin position="11"/>
        <end position="56"/>
    </location>
</feature>
<organism evidence="3 4">
    <name type="scientific">Cellulosimicrobium cellulans</name>
    <name type="common">Arthrobacter luteus</name>
    <dbReference type="NCBI Taxonomy" id="1710"/>
    <lineage>
        <taxon>Bacteria</taxon>
        <taxon>Bacillati</taxon>
        <taxon>Actinomycetota</taxon>
        <taxon>Actinomycetes</taxon>
        <taxon>Micrococcales</taxon>
        <taxon>Promicromonosporaceae</taxon>
        <taxon>Cellulosimicrobium</taxon>
    </lineage>
</organism>
<dbReference type="Pfam" id="PF18495">
    <property type="entry name" value="VbhA"/>
    <property type="match status" value="1"/>
</dbReference>
<evidence type="ECO:0000313" key="4">
    <source>
        <dbReference type="Proteomes" id="UP000316659"/>
    </source>
</evidence>
<dbReference type="EMBL" id="BJNZ01000027">
    <property type="protein sequence ID" value="GED11313.1"/>
    <property type="molecule type" value="Genomic_DNA"/>
</dbReference>
<proteinExistence type="predicted"/>
<evidence type="ECO:0000313" key="3">
    <source>
        <dbReference type="EMBL" id="GED11313.1"/>
    </source>
</evidence>
<dbReference type="InterPro" id="IPR041535">
    <property type="entry name" value="VbhA"/>
</dbReference>
<sequence length="63" mass="6991">MPISDEERAQRAADAARIRHSTELEGGRTDDAARAIQDMYVRGEIDGDELIRRTKAYLAGEGD</sequence>
<accession>A0A4Y4E2T0</accession>
<comment type="caution">
    <text evidence="3">The sequence shown here is derived from an EMBL/GenBank/DDBJ whole genome shotgun (WGS) entry which is preliminary data.</text>
</comment>
<dbReference type="Gene3D" id="1.10.8.1050">
    <property type="entry name" value="Antitoxin VbhA-like"/>
    <property type="match status" value="1"/>
</dbReference>